<evidence type="ECO:0000313" key="2">
    <source>
        <dbReference type="EMBL" id="CAH0105670.1"/>
    </source>
</evidence>
<comment type="caution">
    <text evidence="2">The sequence shown here is derived from an EMBL/GenBank/DDBJ whole genome shotgun (WGS) entry which is preliminary data.</text>
</comment>
<feature type="region of interest" description="Disordered" evidence="1">
    <location>
        <begin position="1"/>
        <end position="20"/>
    </location>
</feature>
<accession>A0A8J2RTI5</accession>
<dbReference type="Proteomes" id="UP000789390">
    <property type="component" value="Unassembled WGS sequence"/>
</dbReference>
<name>A0A8J2RTI5_9CRUS</name>
<feature type="region of interest" description="Disordered" evidence="1">
    <location>
        <begin position="33"/>
        <end position="56"/>
    </location>
</feature>
<organism evidence="2 3">
    <name type="scientific">Daphnia galeata</name>
    <dbReference type="NCBI Taxonomy" id="27404"/>
    <lineage>
        <taxon>Eukaryota</taxon>
        <taxon>Metazoa</taxon>
        <taxon>Ecdysozoa</taxon>
        <taxon>Arthropoda</taxon>
        <taxon>Crustacea</taxon>
        <taxon>Branchiopoda</taxon>
        <taxon>Diplostraca</taxon>
        <taxon>Cladocera</taxon>
        <taxon>Anomopoda</taxon>
        <taxon>Daphniidae</taxon>
        <taxon>Daphnia</taxon>
    </lineage>
</organism>
<dbReference type="AlphaFoldDB" id="A0A8J2RTI5"/>
<proteinExistence type="predicted"/>
<dbReference type="OrthoDB" id="1926878at2759"/>
<gene>
    <name evidence="2" type="ORF">DGAL_LOCUS8733</name>
</gene>
<evidence type="ECO:0000313" key="3">
    <source>
        <dbReference type="Proteomes" id="UP000789390"/>
    </source>
</evidence>
<evidence type="ECO:0000256" key="1">
    <source>
        <dbReference type="SAM" id="MobiDB-lite"/>
    </source>
</evidence>
<dbReference type="EMBL" id="CAKKLH010000192">
    <property type="protein sequence ID" value="CAH0105670.1"/>
    <property type="molecule type" value="Genomic_DNA"/>
</dbReference>
<keyword evidence="3" id="KW-1185">Reference proteome</keyword>
<sequence length="254" mass="29004">MDFDDDLDSPTKSSRKDKDLADCEVDTVILQEDANCQTPTPSKPHRICASPKNPPRNLFLNTSPTKEATSSLTLRSNDIPKKLPLRENLENQQVLHNHQLKANACQALHTSTPGKFKSIFINCMLLHTPASIFQHITQQLDPKWTAAAEEALPSCGRQTVALGPLFQNLLPGCSLDDPEKLRTYLLYWLFLRLHSRESDELLKQHTSLEYSNVQDCPHMDRRQMQHQPDYEDHRNLRRRVLVRALAKLPKGLLT</sequence>
<reference evidence="2" key="1">
    <citation type="submission" date="2021-11" db="EMBL/GenBank/DDBJ databases">
        <authorList>
            <person name="Schell T."/>
        </authorList>
    </citation>
    <scope>NUCLEOTIDE SEQUENCE</scope>
    <source>
        <strain evidence="2">M5</strain>
    </source>
</reference>
<protein>
    <submittedName>
        <fullName evidence="2">Uncharacterized protein</fullName>
    </submittedName>
</protein>